<dbReference type="GO" id="GO:0003677">
    <property type="term" value="F:DNA binding"/>
    <property type="evidence" value="ECO:0007669"/>
    <property type="project" value="UniProtKB-KW"/>
</dbReference>
<evidence type="ECO:0000313" key="2">
    <source>
        <dbReference type="EMBL" id="SPM31568.1"/>
    </source>
</evidence>
<protein>
    <submittedName>
        <fullName evidence="2">DNA-binding protein, excisionase family</fullName>
    </submittedName>
</protein>
<dbReference type="InterPro" id="IPR010093">
    <property type="entry name" value="SinI_DNA-bd"/>
</dbReference>
<dbReference type="InterPro" id="IPR041657">
    <property type="entry name" value="HTH_17"/>
</dbReference>
<evidence type="ECO:0000313" key="3">
    <source>
        <dbReference type="Proteomes" id="UP000241595"/>
    </source>
</evidence>
<organism evidence="2 3">
    <name type="scientific">Mycobacterium terramassiliense</name>
    <dbReference type="NCBI Taxonomy" id="1841859"/>
    <lineage>
        <taxon>Bacteria</taxon>
        <taxon>Bacillati</taxon>
        <taxon>Actinomycetota</taxon>
        <taxon>Actinomycetes</taxon>
        <taxon>Mycobacteriales</taxon>
        <taxon>Mycobacteriaceae</taxon>
        <taxon>Mycobacterium</taxon>
    </lineage>
</organism>
<reference evidence="2 3" key="1">
    <citation type="submission" date="2017-01" db="EMBL/GenBank/DDBJ databases">
        <authorList>
            <consortium name="Urmite Genomes"/>
        </authorList>
    </citation>
    <scope>NUCLEOTIDE SEQUENCE [LARGE SCALE GENOMIC DNA]</scope>
    <source>
        <strain evidence="2 3">AB308</strain>
    </source>
</reference>
<accession>A0A2U3NJ62</accession>
<keyword evidence="2" id="KW-0238">DNA-binding</keyword>
<dbReference type="AlphaFoldDB" id="A0A2U3NJ62"/>
<dbReference type="Pfam" id="PF12728">
    <property type="entry name" value="HTH_17"/>
    <property type="match status" value="1"/>
</dbReference>
<dbReference type="SUPFAM" id="SSF46955">
    <property type="entry name" value="Putative DNA-binding domain"/>
    <property type="match status" value="1"/>
</dbReference>
<keyword evidence="3" id="KW-1185">Reference proteome</keyword>
<gene>
    <name evidence="2" type="ORF">MTAB308_5087</name>
</gene>
<name>A0A2U3NJ62_9MYCO</name>
<sequence length="76" mass="8506">MRNDLRMDIIGKEKPLPARVTIQRAAEYLDVTDKTIRRRIADGTLKAYRVGPRLIRIDRESLLALAHGKPLGIGAA</sequence>
<proteinExistence type="predicted"/>
<evidence type="ECO:0000259" key="1">
    <source>
        <dbReference type="Pfam" id="PF12728"/>
    </source>
</evidence>
<feature type="domain" description="Helix-turn-helix" evidence="1">
    <location>
        <begin position="21"/>
        <end position="66"/>
    </location>
</feature>
<dbReference type="NCBIfam" id="TIGR01764">
    <property type="entry name" value="excise"/>
    <property type="match status" value="1"/>
</dbReference>
<dbReference type="EMBL" id="FTRV01000016">
    <property type="protein sequence ID" value="SPM31568.1"/>
    <property type="molecule type" value="Genomic_DNA"/>
</dbReference>
<dbReference type="Proteomes" id="UP000241595">
    <property type="component" value="Unassembled WGS sequence"/>
</dbReference>
<dbReference type="InterPro" id="IPR009061">
    <property type="entry name" value="DNA-bd_dom_put_sf"/>
</dbReference>